<dbReference type="AlphaFoldDB" id="A0A0L7KI91"/>
<dbReference type="Pfam" id="PF00246">
    <property type="entry name" value="Peptidase_M14"/>
    <property type="match status" value="1"/>
</dbReference>
<sequence>YTLIRLFPTTDDQMGALFEFRDPQEKVEVLKSSRGYNDSLDVLVPSARMGFMEDFVRHTDVKAEIEENYGRLVYSPWYRESLIHHLVMPEECYAALTSSDIIHSMPEWVAPAMALYLIHRLANDPEAKDTVLNGVDWYILPLVNPDGSKNGNCFGVDGNRNYGFKWAVSGVSFDPCNAETYAGPQAFSEPETQMVRNVMIENAKKIKLYVSLHSYGQYLVYPWGYGSELPKTWKKLDTLAREVSKSVQRAGGKPFRVLSAGNWYPAAGGSDDFAFGGVGVPYSYTMELTDGYEFVFPESLLKKVLPEFYEGFKTFANQIRREFRPAKRQSRVDGVSDASEEE</sequence>
<dbReference type="InterPro" id="IPR000834">
    <property type="entry name" value="Peptidase_M14"/>
</dbReference>
<evidence type="ECO:0000256" key="10">
    <source>
        <dbReference type="PROSITE-ProRule" id="PRU01379"/>
    </source>
</evidence>
<dbReference type="EMBL" id="JTDY01009675">
    <property type="protein sequence ID" value="KOB63067.1"/>
    <property type="molecule type" value="Genomic_DNA"/>
</dbReference>
<evidence type="ECO:0000256" key="1">
    <source>
        <dbReference type="ARBA" id="ARBA00001947"/>
    </source>
</evidence>
<evidence type="ECO:0000256" key="5">
    <source>
        <dbReference type="ARBA" id="ARBA00022723"/>
    </source>
</evidence>
<dbReference type="GO" id="GO:0006508">
    <property type="term" value="P:proteolysis"/>
    <property type="evidence" value="ECO:0007669"/>
    <property type="project" value="UniProtKB-KW"/>
</dbReference>
<comment type="caution">
    <text evidence="12">The sequence shown here is derived from an EMBL/GenBank/DDBJ whole genome shotgun (WGS) entry which is preliminary data.</text>
</comment>
<evidence type="ECO:0000256" key="9">
    <source>
        <dbReference type="ARBA" id="ARBA00023049"/>
    </source>
</evidence>
<keyword evidence="13" id="KW-1185">Reference proteome</keyword>
<evidence type="ECO:0000256" key="2">
    <source>
        <dbReference type="ARBA" id="ARBA00005988"/>
    </source>
</evidence>
<proteinExistence type="inferred from homology"/>
<keyword evidence="3" id="KW-0121">Carboxypeptidase</keyword>
<dbReference type="GO" id="GO:0008270">
    <property type="term" value="F:zinc ion binding"/>
    <property type="evidence" value="ECO:0007669"/>
    <property type="project" value="InterPro"/>
</dbReference>
<feature type="active site" description="Proton donor/acceptor" evidence="10">
    <location>
        <position position="287"/>
    </location>
</feature>
<dbReference type="GO" id="GO:0005615">
    <property type="term" value="C:extracellular space"/>
    <property type="evidence" value="ECO:0007669"/>
    <property type="project" value="TreeGrafter"/>
</dbReference>
<evidence type="ECO:0000256" key="4">
    <source>
        <dbReference type="ARBA" id="ARBA00022670"/>
    </source>
</evidence>
<feature type="domain" description="Peptidase M14" evidence="11">
    <location>
        <begin position="107"/>
        <end position="319"/>
    </location>
</feature>
<feature type="non-terminal residue" evidence="12">
    <location>
        <position position="1"/>
    </location>
</feature>
<gene>
    <name evidence="12" type="ORF">OBRU01_22100</name>
</gene>
<keyword evidence="5" id="KW-0479">Metal-binding</keyword>
<organism evidence="12 13">
    <name type="scientific">Operophtera brumata</name>
    <name type="common">Winter moth</name>
    <name type="synonym">Phalaena brumata</name>
    <dbReference type="NCBI Taxonomy" id="104452"/>
    <lineage>
        <taxon>Eukaryota</taxon>
        <taxon>Metazoa</taxon>
        <taxon>Ecdysozoa</taxon>
        <taxon>Arthropoda</taxon>
        <taxon>Hexapoda</taxon>
        <taxon>Insecta</taxon>
        <taxon>Pterygota</taxon>
        <taxon>Neoptera</taxon>
        <taxon>Endopterygota</taxon>
        <taxon>Lepidoptera</taxon>
        <taxon>Glossata</taxon>
        <taxon>Ditrysia</taxon>
        <taxon>Geometroidea</taxon>
        <taxon>Geometridae</taxon>
        <taxon>Larentiinae</taxon>
        <taxon>Operophtera</taxon>
    </lineage>
</organism>
<evidence type="ECO:0000313" key="12">
    <source>
        <dbReference type="EMBL" id="KOB63067.1"/>
    </source>
</evidence>
<evidence type="ECO:0000256" key="6">
    <source>
        <dbReference type="ARBA" id="ARBA00022729"/>
    </source>
</evidence>
<keyword evidence="6" id="KW-0732">Signal</keyword>
<keyword evidence="8" id="KW-0862">Zinc</keyword>
<comment type="similarity">
    <text evidence="2 10">Belongs to the peptidase M14 family.</text>
</comment>
<keyword evidence="7" id="KW-0378">Hydrolase</keyword>
<dbReference type="SMART" id="SM00631">
    <property type="entry name" value="Zn_pept"/>
    <property type="match status" value="1"/>
</dbReference>
<dbReference type="GO" id="GO:0004181">
    <property type="term" value="F:metallocarboxypeptidase activity"/>
    <property type="evidence" value="ECO:0007669"/>
    <property type="project" value="InterPro"/>
</dbReference>
<dbReference type="SUPFAM" id="SSF53187">
    <property type="entry name" value="Zn-dependent exopeptidases"/>
    <property type="match status" value="1"/>
</dbReference>
<evidence type="ECO:0000256" key="8">
    <source>
        <dbReference type="ARBA" id="ARBA00022833"/>
    </source>
</evidence>
<dbReference type="PROSITE" id="PS52035">
    <property type="entry name" value="PEPTIDASE_M14"/>
    <property type="match status" value="1"/>
</dbReference>
<dbReference type="SUPFAM" id="SSF54897">
    <property type="entry name" value="Protease propeptides/inhibitors"/>
    <property type="match status" value="1"/>
</dbReference>
<reference evidence="12 13" key="1">
    <citation type="journal article" date="2015" name="Genome Biol. Evol.">
        <title>The genome of winter moth (Operophtera brumata) provides a genomic perspective on sexual dimorphism and phenology.</title>
        <authorList>
            <person name="Derks M.F."/>
            <person name="Smit S."/>
            <person name="Salis L."/>
            <person name="Schijlen E."/>
            <person name="Bossers A."/>
            <person name="Mateman C."/>
            <person name="Pijl A.S."/>
            <person name="de Ridder D."/>
            <person name="Groenen M.A."/>
            <person name="Visser M.E."/>
            <person name="Megens H.J."/>
        </authorList>
    </citation>
    <scope>NUCLEOTIDE SEQUENCE [LARGE SCALE GENOMIC DNA]</scope>
    <source>
        <strain evidence="12">WM2013NL</strain>
        <tissue evidence="12">Head and thorax</tissue>
    </source>
</reference>
<dbReference type="Proteomes" id="UP000037510">
    <property type="component" value="Unassembled WGS sequence"/>
</dbReference>
<dbReference type="PANTHER" id="PTHR11705">
    <property type="entry name" value="PROTEASE FAMILY M14 CARBOXYPEPTIDASE A,B"/>
    <property type="match status" value="1"/>
</dbReference>
<dbReference type="STRING" id="104452.A0A0L7KI91"/>
<dbReference type="Gene3D" id="3.40.630.10">
    <property type="entry name" value="Zn peptidases"/>
    <property type="match status" value="1"/>
</dbReference>
<keyword evidence="4" id="KW-0645">Protease</keyword>
<evidence type="ECO:0000313" key="13">
    <source>
        <dbReference type="Proteomes" id="UP000037510"/>
    </source>
</evidence>
<evidence type="ECO:0000259" key="11">
    <source>
        <dbReference type="PROSITE" id="PS52035"/>
    </source>
</evidence>
<accession>A0A0L7KI91</accession>
<evidence type="ECO:0000256" key="3">
    <source>
        <dbReference type="ARBA" id="ARBA00022645"/>
    </source>
</evidence>
<protein>
    <recommendedName>
        <fullName evidence="11">Peptidase M14 domain-containing protein</fullName>
    </recommendedName>
</protein>
<dbReference type="FunFam" id="3.40.630.10:FF:000084">
    <property type="entry name" value="Carboxypeptidase B2"/>
    <property type="match status" value="1"/>
</dbReference>
<evidence type="ECO:0000256" key="7">
    <source>
        <dbReference type="ARBA" id="ARBA00022801"/>
    </source>
</evidence>
<keyword evidence="9" id="KW-0482">Metalloprotease</keyword>
<comment type="cofactor">
    <cofactor evidence="1">
        <name>Zn(2+)</name>
        <dbReference type="ChEBI" id="CHEBI:29105"/>
    </cofactor>
</comment>
<dbReference type="PANTHER" id="PTHR11705:SF140">
    <property type="entry name" value="FI02848P-RELATED"/>
    <property type="match status" value="1"/>
</dbReference>
<name>A0A0L7KI91_OPEBR</name>